<proteinExistence type="predicted"/>
<name>A0A0F9KBI1_9ZZZZ</name>
<comment type="caution">
    <text evidence="1">The sequence shown here is derived from an EMBL/GenBank/DDBJ whole genome shotgun (WGS) entry which is preliminary data.</text>
</comment>
<accession>A0A0F9KBI1</accession>
<reference evidence="1" key="1">
    <citation type="journal article" date="2015" name="Nature">
        <title>Complex archaea that bridge the gap between prokaryotes and eukaryotes.</title>
        <authorList>
            <person name="Spang A."/>
            <person name="Saw J.H."/>
            <person name="Jorgensen S.L."/>
            <person name="Zaremba-Niedzwiedzka K."/>
            <person name="Martijn J."/>
            <person name="Lind A.E."/>
            <person name="van Eijk R."/>
            <person name="Schleper C."/>
            <person name="Guy L."/>
            <person name="Ettema T.J."/>
        </authorList>
    </citation>
    <scope>NUCLEOTIDE SEQUENCE</scope>
</reference>
<evidence type="ECO:0000313" key="1">
    <source>
        <dbReference type="EMBL" id="KKM79514.1"/>
    </source>
</evidence>
<protein>
    <submittedName>
        <fullName evidence="1">Uncharacterized protein</fullName>
    </submittedName>
</protein>
<sequence length="295" mass="32681">MLLSIEGDEATGKTTLAYSAPMPIVGFAFDMGIERAIKGGKYEELFKDVSVEVIPYVKGVTYLEADAPWKDFDITIFELPSPIQLDSMRLRGNNDLWLYSINLMAAAFTDPRIVTIVVDTMTIARRTKASAWLEHLQNAAYDQSGNPISDGRGGFLKPREQLIQIEYGKVNDAIRDIYTTGAGVKWVDGRPKNLIAVHHLTDERKDSLDPDGKVVQMLTGKKILEGLANTHRFVDIAILTTKANKEIRGELRKCGYNLGQEGTILSNPTWDSLASLVSIGTEGRIELDRRNHGSA</sequence>
<dbReference type="AlphaFoldDB" id="A0A0F9KBI1"/>
<dbReference type="EMBL" id="LAZR01008322">
    <property type="protein sequence ID" value="KKM79514.1"/>
    <property type="molecule type" value="Genomic_DNA"/>
</dbReference>
<organism evidence="1">
    <name type="scientific">marine sediment metagenome</name>
    <dbReference type="NCBI Taxonomy" id="412755"/>
    <lineage>
        <taxon>unclassified sequences</taxon>
        <taxon>metagenomes</taxon>
        <taxon>ecological metagenomes</taxon>
    </lineage>
</organism>
<gene>
    <name evidence="1" type="ORF">LCGC14_1349040</name>
</gene>